<reference evidence="3" key="1">
    <citation type="submission" date="2016-10" db="EMBL/GenBank/DDBJ databases">
        <authorList>
            <person name="Varghese N."/>
            <person name="Submissions S."/>
        </authorList>
    </citation>
    <scope>NUCLEOTIDE SEQUENCE [LARGE SCALE GENOMIC DNA]</scope>
    <source>
        <strain evidence="3">OR362-8,ATCC BAA-1266,JCM 13504</strain>
    </source>
</reference>
<accession>A0A1I5T512</accession>
<evidence type="ECO:0000256" key="1">
    <source>
        <dbReference type="SAM" id="Coils"/>
    </source>
</evidence>
<sequence length="130" mass="14631">MASNLDYLDPALLPLQDKVNAYLESEKALQRAIAALKSAPLHQQEKDAAAAEFVQRPPTGSYDQEADELQQKIENLHTEQSQLEQEIIAMLPTRDEWLKVNLGYGPSRVGAWHVPAAQGQSERYELRIVH</sequence>
<proteinExistence type="predicted"/>
<dbReference type="OrthoDB" id="884723at2"/>
<dbReference type="RefSeq" id="WP_092668291.1">
    <property type="nucleotide sequence ID" value="NZ_FOXS01000001.1"/>
</dbReference>
<keyword evidence="1" id="KW-0175">Coiled coil</keyword>
<evidence type="ECO:0000313" key="3">
    <source>
        <dbReference type="Proteomes" id="UP000199029"/>
    </source>
</evidence>
<protein>
    <submittedName>
        <fullName evidence="2">Uncharacterized protein</fullName>
    </submittedName>
</protein>
<dbReference type="EMBL" id="FOXS01000001">
    <property type="protein sequence ID" value="SFP78119.1"/>
    <property type="molecule type" value="Genomic_DNA"/>
</dbReference>
<dbReference type="Proteomes" id="UP000199029">
    <property type="component" value="Unassembled WGS sequence"/>
</dbReference>
<evidence type="ECO:0000313" key="2">
    <source>
        <dbReference type="EMBL" id="SFP78119.1"/>
    </source>
</evidence>
<feature type="coiled-coil region" evidence="1">
    <location>
        <begin position="59"/>
        <end position="86"/>
    </location>
</feature>
<dbReference type="AlphaFoldDB" id="A0A1I5T512"/>
<keyword evidence="3" id="KW-1185">Reference proteome</keyword>
<gene>
    <name evidence="2" type="ORF">SAMN04515668_0320</name>
</gene>
<name>A0A1I5T512_HYMAR</name>
<organism evidence="2 3">
    <name type="scientific">Hymenobacter arizonensis</name>
    <name type="common">Siccationidurans arizonensis</name>
    <dbReference type="NCBI Taxonomy" id="1227077"/>
    <lineage>
        <taxon>Bacteria</taxon>
        <taxon>Pseudomonadati</taxon>
        <taxon>Bacteroidota</taxon>
        <taxon>Cytophagia</taxon>
        <taxon>Cytophagales</taxon>
        <taxon>Hymenobacteraceae</taxon>
        <taxon>Hymenobacter</taxon>
    </lineage>
</organism>